<organism evidence="8 9">
    <name type="scientific">Bisgaard Taxon 45</name>
    <dbReference type="NCBI Taxonomy" id="304289"/>
    <lineage>
        <taxon>Bacteria</taxon>
        <taxon>Pseudomonadati</taxon>
        <taxon>Pseudomonadota</taxon>
        <taxon>Gammaproteobacteria</taxon>
        <taxon>Pasteurellales</taxon>
        <taxon>Pasteurellaceae</taxon>
    </lineage>
</organism>
<feature type="transmembrane region" description="Helical" evidence="7">
    <location>
        <begin position="12"/>
        <end position="40"/>
    </location>
</feature>
<reference evidence="8 9" key="1">
    <citation type="submission" date="2022-12" db="EMBL/GenBank/DDBJ databases">
        <title>Genome sequence of Pasteurellaceae Bisgaard Taxon 45.</title>
        <authorList>
            <person name="Foggin C."/>
            <person name="Rosen L.E."/>
            <person name="Henton M."/>
            <person name="Buys A."/>
            <person name="Floyd T."/>
            <person name="Turner A.D."/>
            <person name="Tarbin J."/>
            <person name="Lloyd A.S."/>
            <person name="Chaitezvi C."/>
            <person name="Ellis R.J."/>
            <person name="Roberts H.C."/>
            <person name="Dastjerdi A."/>
            <person name="Nunez A."/>
            <person name="Van Vliet A.H."/>
            <person name="Steinbach F."/>
        </authorList>
    </citation>
    <scope>NUCLEOTIDE SEQUENCE [LARGE SCALE GENOMIC DNA]</scope>
    <source>
        <strain evidence="8 9">VF20HR</strain>
    </source>
</reference>
<keyword evidence="5 7" id="KW-1133">Transmembrane helix</keyword>
<evidence type="ECO:0000256" key="2">
    <source>
        <dbReference type="ARBA" id="ARBA00008564"/>
    </source>
</evidence>
<accession>A0ABT9KFJ2</accession>
<dbReference type="PANTHER" id="PTHR34857:SF2">
    <property type="entry name" value="SLL0384 PROTEIN"/>
    <property type="match status" value="1"/>
</dbReference>
<comment type="caution">
    <text evidence="8">The sequence shown here is derived from an EMBL/GenBank/DDBJ whole genome shotgun (WGS) entry which is preliminary data.</text>
</comment>
<evidence type="ECO:0000313" key="9">
    <source>
        <dbReference type="Proteomes" id="UP001224083"/>
    </source>
</evidence>
<evidence type="ECO:0000313" key="8">
    <source>
        <dbReference type="EMBL" id="MDP9500811.1"/>
    </source>
</evidence>
<dbReference type="InterPro" id="IPR051611">
    <property type="entry name" value="ECF_transporter_component"/>
</dbReference>
<dbReference type="CDD" id="cd16914">
    <property type="entry name" value="EcfT"/>
    <property type="match status" value="1"/>
</dbReference>
<evidence type="ECO:0000256" key="1">
    <source>
        <dbReference type="ARBA" id="ARBA00004141"/>
    </source>
</evidence>
<evidence type="ECO:0000256" key="5">
    <source>
        <dbReference type="ARBA" id="ARBA00022989"/>
    </source>
</evidence>
<feature type="transmembrane region" description="Helical" evidence="7">
    <location>
        <begin position="52"/>
        <end position="73"/>
    </location>
</feature>
<gene>
    <name evidence="8" type="ORF">O7M46_07545</name>
</gene>
<proteinExistence type="inferred from homology"/>
<comment type="similarity">
    <text evidence="2">Belongs to the CbiQ family.</text>
</comment>
<sequence>MFSPSQRFYSALFLALGFSSLSSLSLTLILCLLFLAFFLYQKYQQNQLISALRFLFLFNLFSLLLWLSMRYEWHNGWHYAKEGEHLAFLLIAKMNLITIMIRVLLQDLSELQLLQILQRPWIPAKFTHLALLTLRYIKILAETNRTLERAMQARGFQAGCNKRTIYVISQRVTLLLIHALYKAENIDKALRARGFCYDKSN</sequence>
<comment type="subcellular location">
    <subcellularLocation>
        <location evidence="1">Membrane</location>
        <topology evidence="1">Multi-pass membrane protein</topology>
    </subcellularLocation>
</comment>
<keyword evidence="4 7" id="KW-0812">Transmembrane</keyword>
<dbReference type="InterPro" id="IPR003339">
    <property type="entry name" value="ABC/ECF_trnsptr_transmembrane"/>
</dbReference>
<dbReference type="Pfam" id="PF02361">
    <property type="entry name" value="CbiQ"/>
    <property type="match status" value="1"/>
</dbReference>
<keyword evidence="6 7" id="KW-0472">Membrane</keyword>
<name>A0ABT9KFJ2_9PAST</name>
<evidence type="ECO:0000256" key="6">
    <source>
        <dbReference type="ARBA" id="ARBA00023136"/>
    </source>
</evidence>
<protein>
    <submittedName>
        <fullName evidence="8">Energy-coupling factor transporter transmembrane component T</fullName>
    </submittedName>
</protein>
<evidence type="ECO:0000256" key="4">
    <source>
        <dbReference type="ARBA" id="ARBA00022692"/>
    </source>
</evidence>
<dbReference type="EMBL" id="JAQAHH010000006">
    <property type="protein sequence ID" value="MDP9500811.1"/>
    <property type="molecule type" value="Genomic_DNA"/>
</dbReference>
<dbReference type="Proteomes" id="UP001224083">
    <property type="component" value="Unassembled WGS sequence"/>
</dbReference>
<keyword evidence="3" id="KW-1003">Cell membrane</keyword>
<evidence type="ECO:0000256" key="7">
    <source>
        <dbReference type="SAM" id="Phobius"/>
    </source>
</evidence>
<feature type="transmembrane region" description="Helical" evidence="7">
    <location>
        <begin position="85"/>
        <end position="105"/>
    </location>
</feature>
<keyword evidence="9" id="KW-1185">Reference proteome</keyword>
<evidence type="ECO:0000256" key="3">
    <source>
        <dbReference type="ARBA" id="ARBA00022475"/>
    </source>
</evidence>
<dbReference type="PANTHER" id="PTHR34857">
    <property type="entry name" value="SLL0384 PROTEIN"/>
    <property type="match status" value="1"/>
</dbReference>